<feature type="region of interest" description="Disordered" evidence="4">
    <location>
        <begin position="129"/>
        <end position="152"/>
    </location>
</feature>
<dbReference type="SUPFAM" id="SSF141571">
    <property type="entry name" value="Pentapeptide repeat-like"/>
    <property type="match status" value="1"/>
</dbReference>
<dbReference type="EMBL" id="LT635612">
    <property type="protein sequence ID" value="VUZ93123.1"/>
    <property type="molecule type" value="Genomic_DNA"/>
</dbReference>
<dbReference type="GO" id="GO:1901255">
    <property type="term" value="P:nucleotide-excision repair involved in interstrand cross-link repair"/>
    <property type="evidence" value="ECO:0007669"/>
    <property type="project" value="TreeGrafter"/>
</dbReference>
<feature type="compositionally biased region" description="Polar residues" evidence="4">
    <location>
        <begin position="75"/>
        <end position="88"/>
    </location>
</feature>
<dbReference type="InterPro" id="IPR000465">
    <property type="entry name" value="XPA/RAD14"/>
</dbReference>
<dbReference type="InterPro" id="IPR001646">
    <property type="entry name" value="5peptide_repeat"/>
</dbReference>
<dbReference type="SUPFAM" id="SSF46955">
    <property type="entry name" value="Putative DNA-binding domain"/>
    <property type="match status" value="1"/>
</dbReference>
<comment type="subcellular location">
    <subcellularLocation>
        <location evidence="1">Nucleus</location>
    </subcellularLocation>
</comment>
<sequence length="486" mass="56103">MAHSDDSQNEREEEEEANYNTILYEQNLKDEIDYYGEDLPHINFYLKFQRKNFLQEFLQEVVLPSGGRSVEESKQTAGVTPVGQNKQTAGVPPVEENREASTTGEGSALDNAIARDAHLEEVLNEGGFYVEGDSEGEEPPCEGPLWGQPNEQPLLEEPHLLPLPPEEETPTVEHQCDEANVRDANVRDANVRDANVRDANVRDANVRDANVRDAQLRDAQLRDAKLRDAQLRDAQLRDAQLRDAQLRDALLKLTQGNPDLTHLYEGDEAVKQLNEIFQKNKDKFMFSVERQVGTNGELILQEYCFLCNKKKKLNKPLCAVNIYVCYDCKVTDSNFKMISLTKLVRKYCLNHYDLCKYQKDLALLCMKNPRGYSKQMKLYFLFQIKEIAIRKHGSLERVKQLYTSKLLNSFRNAQATPQMKKKRKELHKMVKPKSIYSKKVKQEEDKKIICDDNQHQFDSPTCTNAQDSLYVKRCKRCAYQVEYMQF</sequence>
<feature type="region of interest" description="Disordered" evidence="4">
    <location>
        <begin position="67"/>
        <end position="108"/>
    </location>
</feature>
<dbReference type="GO" id="GO:0070914">
    <property type="term" value="P:UV-damage excision repair"/>
    <property type="evidence" value="ECO:0007669"/>
    <property type="project" value="TreeGrafter"/>
</dbReference>
<dbReference type="CDD" id="cd21075">
    <property type="entry name" value="DBD_XPA-like"/>
    <property type="match status" value="1"/>
</dbReference>
<dbReference type="AlphaFoldDB" id="A0A564ZQD7"/>
<dbReference type="VEuPathDB" id="PlasmoDB:PVP01_0110800"/>
<dbReference type="Pfam" id="PF00805">
    <property type="entry name" value="Pentapeptide"/>
    <property type="match status" value="2"/>
</dbReference>
<dbReference type="EC" id="4.2.99.18" evidence="5"/>
<dbReference type="InterPro" id="IPR009061">
    <property type="entry name" value="DNA-bd_dom_put_sf"/>
</dbReference>
<gene>
    <name evidence="5" type="ORF">PVP01_0110800</name>
</gene>
<dbReference type="OrthoDB" id="68328at2759"/>
<dbReference type="PANTHER" id="PTHR10142:SF0">
    <property type="entry name" value="DNA REPAIR PROTEIN COMPLEMENTING XP-A CELLS"/>
    <property type="match status" value="1"/>
</dbReference>
<dbReference type="VEuPathDB" id="PlasmoDB:PVX_088055"/>
<proteinExistence type="predicted"/>
<dbReference type="InterPro" id="IPR037129">
    <property type="entry name" value="XPA_sf"/>
</dbReference>
<dbReference type="VEuPathDB" id="PlasmoDB:PVPAM_010023700"/>
<organism evidence="5 6">
    <name type="scientific">Plasmodium vivax</name>
    <name type="common">malaria parasite P. vivax</name>
    <dbReference type="NCBI Taxonomy" id="5855"/>
    <lineage>
        <taxon>Eukaryota</taxon>
        <taxon>Sar</taxon>
        <taxon>Alveolata</taxon>
        <taxon>Apicomplexa</taxon>
        <taxon>Aconoidasida</taxon>
        <taxon>Haemosporida</taxon>
        <taxon>Plasmodiidae</taxon>
        <taxon>Plasmodium</taxon>
        <taxon>Plasmodium (Plasmodium)</taxon>
    </lineage>
</organism>
<dbReference type="GO" id="GO:0140078">
    <property type="term" value="F:class I DNA-(apurinic or apyrimidinic site) endonuclease activity"/>
    <property type="evidence" value="ECO:0007669"/>
    <property type="project" value="UniProtKB-EC"/>
</dbReference>
<dbReference type="Gene3D" id="3.90.530.10">
    <property type="entry name" value="XPA C-terminal domain"/>
    <property type="match status" value="1"/>
</dbReference>
<reference evidence="6" key="1">
    <citation type="submission" date="2016-07" db="EMBL/GenBank/DDBJ databases">
        <authorList>
            <consortium name="Pathogen Informatics"/>
        </authorList>
    </citation>
    <scope>NUCLEOTIDE SEQUENCE [LARGE SCALE GENOMIC DNA]</scope>
</reference>
<dbReference type="PANTHER" id="PTHR10142">
    <property type="entry name" value="DNA REPAIR PROTEIN COMPLEMENTING XP-A CELLS"/>
    <property type="match status" value="1"/>
</dbReference>
<evidence type="ECO:0000256" key="3">
    <source>
        <dbReference type="ARBA" id="ARBA00023242"/>
    </source>
</evidence>
<protein>
    <submittedName>
        <fullName evidence="5">DNA repair protein RAD14, putative</fullName>
        <ecNumber evidence="5">4.2.99.18</ecNumber>
    </submittedName>
</protein>
<keyword evidence="2" id="KW-0862">Zinc</keyword>
<dbReference type="GO" id="GO:0006284">
    <property type="term" value="P:base-excision repair"/>
    <property type="evidence" value="ECO:0007669"/>
    <property type="project" value="TreeGrafter"/>
</dbReference>
<evidence type="ECO:0000313" key="6">
    <source>
        <dbReference type="Proteomes" id="UP000220605"/>
    </source>
</evidence>
<dbReference type="Gene3D" id="2.160.20.80">
    <property type="entry name" value="E3 ubiquitin-protein ligase SopA"/>
    <property type="match status" value="1"/>
</dbReference>
<name>A0A564ZQD7_PLAVI</name>
<dbReference type="VEuPathDB" id="PlasmoDB:PVW1_010014900"/>
<keyword evidence="5" id="KW-0456">Lyase</keyword>
<accession>A0A564ZQD7</accession>
<evidence type="ECO:0000256" key="2">
    <source>
        <dbReference type="ARBA" id="ARBA00022833"/>
    </source>
</evidence>
<dbReference type="Proteomes" id="UP000220605">
    <property type="component" value="Chromosome 1"/>
</dbReference>
<dbReference type="GO" id="GO:0003684">
    <property type="term" value="F:damaged DNA binding"/>
    <property type="evidence" value="ECO:0007669"/>
    <property type="project" value="InterPro"/>
</dbReference>
<dbReference type="GO" id="GO:0000715">
    <property type="term" value="P:nucleotide-excision repair, DNA damage recognition"/>
    <property type="evidence" value="ECO:0007669"/>
    <property type="project" value="TreeGrafter"/>
</dbReference>
<evidence type="ECO:0000313" key="5">
    <source>
        <dbReference type="EMBL" id="VUZ93123.1"/>
    </source>
</evidence>
<evidence type="ECO:0000256" key="1">
    <source>
        <dbReference type="ARBA" id="ARBA00004123"/>
    </source>
</evidence>
<dbReference type="GO" id="GO:0000110">
    <property type="term" value="C:nucleotide-excision repair factor 1 complex"/>
    <property type="evidence" value="ECO:0007669"/>
    <property type="project" value="TreeGrafter"/>
</dbReference>
<evidence type="ECO:0000256" key="4">
    <source>
        <dbReference type="SAM" id="MobiDB-lite"/>
    </source>
</evidence>
<keyword evidence="3" id="KW-0539">Nucleus</keyword>